<dbReference type="AlphaFoldDB" id="A0AAV1WL36"/>
<dbReference type="GO" id="GO:0098542">
    <property type="term" value="P:defense response to other organism"/>
    <property type="evidence" value="ECO:0007669"/>
    <property type="project" value="InterPro"/>
</dbReference>
<keyword evidence="3 5" id="KW-1133">Transmembrane helix</keyword>
<evidence type="ECO:0000256" key="1">
    <source>
        <dbReference type="ARBA" id="ARBA00004167"/>
    </source>
</evidence>
<keyword evidence="2 5" id="KW-0812">Transmembrane</keyword>
<comment type="subcellular location">
    <subcellularLocation>
        <location evidence="1">Membrane</location>
        <topology evidence="1">Single-pass membrane protein</topology>
    </subcellularLocation>
</comment>
<evidence type="ECO:0000259" key="6">
    <source>
        <dbReference type="Pfam" id="PF03168"/>
    </source>
</evidence>
<evidence type="ECO:0000256" key="5">
    <source>
        <dbReference type="SAM" id="Phobius"/>
    </source>
</evidence>
<gene>
    <name evidence="7" type="ORF">LLUT_LOCUS11053</name>
</gene>
<comment type="caution">
    <text evidence="7">The sequence shown here is derived from an EMBL/GenBank/DDBJ whole genome shotgun (WGS) entry which is preliminary data.</text>
</comment>
<dbReference type="EMBL" id="CAXHTB010000007">
    <property type="protein sequence ID" value="CAL0309993.1"/>
    <property type="molecule type" value="Genomic_DNA"/>
</dbReference>
<evidence type="ECO:0000256" key="2">
    <source>
        <dbReference type="ARBA" id="ARBA00022692"/>
    </source>
</evidence>
<dbReference type="InterPro" id="IPR044839">
    <property type="entry name" value="NDR1-like"/>
</dbReference>
<organism evidence="7 8">
    <name type="scientific">Lupinus luteus</name>
    <name type="common">European yellow lupine</name>
    <dbReference type="NCBI Taxonomy" id="3873"/>
    <lineage>
        <taxon>Eukaryota</taxon>
        <taxon>Viridiplantae</taxon>
        <taxon>Streptophyta</taxon>
        <taxon>Embryophyta</taxon>
        <taxon>Tracheophyta</taxon>
        <taxon>Spermatophyta</taxon>
        <taxon>Magnoliopsida</taxon>
        <taxon>eudicotyledons</taxon>
        <taxon>Gunneridae</taxon>
        <taxon>Pentapetalae</taxon>
        <taxon>rosids</taxon>
        <taxon>fabids</taxon>
        <taxon>Fabales</taxon>
        <taxon>Fabaceae</taxon>
        <taxon>Papilionoideae</taxon>
        <taxon>50 kb inversion clade</taxon>
        <taxon>genistoids sensu lato</taxon>
        <taxon>core genistoids</taxon>
        <taxon>Genisteae</taxon>
        <taxon>Lupinus</taxon>
    </lineage>
</organism>
<name>A0AAV1WL36_LUPLU</name>
<dbReference type="GO" id="GO:0005886">
    <property type="term" value="C:plasma membrane"/>
    <property type="evidence" value="ECO:0007669"/>
    <property type="project" value="TreeGrafter"/>
</dbReference>
<dbReference type="PANTHER" id="PTHR31415">
    <property type="entry name" value="OS05G0367900 PROTEIN"/>
    <property type="match status" value="1"/>
</dbReference>
<keyword evidence="4 5" id="KW-0472">Membrane</keyword>
<dbReference type="InterPro" id="IPR004864">
    <property type="entry name" value="LEA_2"/>
</dbReference>
<dbReference type="Pfam" id="PF03168">
    <property type="entry name" value="LEA_2"/>
    <property type="match status" value="1"/>
</dbReference>
<proteinExistence type="predicted"/>
<evidence type="ECO:0000256" key="4">
    <source>
        <dbReference type="ARBA" id="ARBA00023136"/>
    </source>
</evidence>
<sequence>MKKINYSQEPIRKDTKKRKGCNRQCLCGFAFPWSIPSPSIVNSFACNSQCLSMSNLNGAYYGPAVPPPKSYHRPSRGSGCGCCCGCLFSLIFKLILTIIVILGIAVFLFWLIVRPNRVKVHVTEATLTQFDYTNNSTLYYNLSLNITIRNPNKRLGIYYDYIEAQPFYHDARFDSMTLQPFYQGHKTTNELNAAFKGQHVVVLGADQISELDKEKISGVYDIEVKLYLKIRFKLGVLKTSKMKPNIDCDLKVPLTSSNNGVAFQTTKCDWGF</sequence>
<reference evidence="7 8" key="1">
    <citation type="submission" date="2024-03" db="EMBL/GenBank/DDBJ databases">
        <authorList>
            <person name="Martinez-Hernandez J."/>
        </authorList>
    </citation>
    <scope>NUCLEOTIDE SEQUENCE [LARGE SCALE GENOMIC DNA]</scope>
</reference>
<keyword evidence="8" id="KW-1185">Reference proteome</keyword>
<dbReference type="GO" id="GO:0009506">
    <property type="term" value="C:plasmodesma"/>
    <property type="evidence" value="ECO:0007669"/>
    <property type="project" value="TreeGrafter"/>
</dbReference>
<accession>A0AAV1WL36</accession>
<feature type="transmembrane region" description="Helical" evidence="5">
    <location>
        <begin position="90"/>
        <end position="113"/>
    </location>
</feature>
<dbReference type="PANTHER" id="PTHR31415:SF4">
    <property type="entry name" value="NDR1_HIN1-LIKE PROTEIN 3"/>
    <property type="match status" value="1"/>
</dbReference>
<evidence type="ECO:0000256" key="3">
    <source>
        <dbReference type="ARBA" id="ARBA00022989"/>
    </source>
</evidence>
<protein>
    <recommendedName>
        <fullName evidence="6">Late embryogenesis abundant protein LEA-2 subgroup domain-containing protein</fullName>
    </recommendedName>
</protein>
<feature type="domain" description="Late embryogenesis abundant protein LEA-2 subgroup" evidence="6">
    <location>
        <begin position="146"/>
        <end position="242"/>
    </location>
</feature>
<evidence type="ECO:0000313" key="7">
    <source>
        <dbReference type="EMBL" id="CAL0309993.1"/>
    </source>
</evidence>
<evidence type="ECO:0000313" key="8">
    <source>
        <dbReference type="Proteomes" id="UP001497480"/>
    </source>
</evidence>
<dbReference type="Proteomes" id="UP001497480">
    <property type="component" value="Unassembled WGS sequence"/>
</dbReference>